<dbReference type="InterPro" id="IPR009057">
    <property type="entry name" value="Homeodomain-like_sf"/>
</dbReference>
<evidence type="ECO:0000259" key="3">
    <source>
        <dbReference type="PROSITE" id="PS50977"/>
    </source>
</evidence>
<feature type="domain" description="HTH tetR-type" evidence="3">
    <location>
        <begin position="13"/>
        <end position="73"/>
    </location>
</feature>
<reference evidence="4 5" key="1">
    <citation type="journal article" date="2017" name="ISME J.">
        <title>Potential for microbial H2 and metal transformations associated with novel bacteria and archaea in deep terrestrial subsurface sediments.</title>
        <authorList>
            <person name="Hernsdorf A.W."/>
            <person name="Amano Y."/>
            <person name="Miyakawa K."/>
            <person name="Ise K."/>
            <person name="Suzuki Y."/>
            <person name="Anantharaman K."/>
            <person name="Probst A."/>
            <person name="Burstein D."/>
            <person name="Thomas B.C."/>
            <person name="Banfield J.F."/>
        </authorList>
    </citation>
    <scope>NUCLEOTIDE SEQUENCE [LARGE SCALE GENOMIC DNA]</scope>
    <source>
        <strain evidence="4">HGW-Wallbacteria-1</strain>
    </source>
</reference>
<dbReference type="Gene3D" id="1.10.10.60">
    <property type="entry name" value="Homeodomain-like"/>
    <property type="match status" value="1"/>
</dbReference>
<dbReference type="PANTHER" id="PTHR43479">
    <property type="entry name" value="ACREF/ENVCD OPERON REPRESSOR-RELATED"/>
    <property type="match status" value="1"/>
</dbReference>
<evidence type="ECO:0000256" key="2">
    <source>
        <dbReference type="PROSITE-ProRule" id="PRU00335"/>
    </source>
</evidence>
<keyword evidence="1 2" id="KW-0238">DNA-binding</keyword>
<feature type="DNA-binding region" description="H-T-H motif" evidence="2">
    <location>
        <begin position="36"/>
        <end position="55"/>
    </location>
</feature>
<organism evidence="4 5">
    <name type="scientific">Candidatus Wallbacteria bacterium HGW-Wallbacteria-1</name>
    <dbReference type="NCBI Taxonomy" id="2013854"/>
    <lineage>
        <taxon>Bacteria</taxon>
        <taxon>Candidatus Walliibacteriota</taxon>
    </lineage>
</organism>
<dbReference type="GO" id="GO:0003677">
    <property type="term" value="F:DNA binding"/>
    <property type="evidence" value="ECO:0007669"/>
    <property type="project" value="UniProtKB-UniRule"/>
</dbReference>
<dbReference type="PROSITE" id="PS50977">
    <property type="entry name" value="HTH_TETR_2"/>
    <property type="match status" value="1"/>
</dbReference>
<gene>
    <name evidence="4" type="ORF">CVV64_11985</name>
</gene>
<dbReference type="PRINTS" id="PR00455">
    <property type="entry name" value="HTHTETR"/>
</dbReference>
<evidence type="ECO:0000313" key="5">
    <source>
        <dbReference type="Proteomes" id="UP000233256"/>
    </source>
</evidence>
<dbReference type="InterPro" id="IPR036271">
    <property type="entry name" value="Tet_transcr_reg_TetR-rel_C_sf"/>
</dbReference>
<name>A0A2N1PNF1_9BACT</name>
<proteinExistence type="predicted"/>
<dbReference type="PANTHER" id="PTHR43479:SF11">
    <property type="entry name" value="ACREF_ENVCD OPERON REPRESSOR-RELATED"/>
    <property type="match status" value="1"/>
</dbReference>
<comment type="caution">
    <text evidence="4">The sequence shown here is derived from an EMBL/GenBank/DDBJ whole genome shotgun (WGS) entry which is preliminary data.</text>
</comment>
<dbReference type="Pfam" id="PF00440">
    <property type="entry name" value="TetR_N"/>
    <property type="match status" value="1"/>
</dbReference>
<sequence length="202" mass="22447">MGRNLKLNSTMKEERRANILSGALRLFAANGLSATKISDIARETAMSQGLVYHYFDSKEAIFTELMKTAFEKLIHACTTLENMSVTPDQKIIMAIQGLVAGIRDNEDVARYHLLIAQASISDSIPEEARQIISEKRDIPYTIMKNIIQGGQHMGLIRSHDAMELSILFWTSINGLAIYRSSHGASCSLPDTSLLTALFIEEK</sequence>
<dbReference type="Proteomes" id="UP000233256">
    <property type="component" value="Unassembled WGS sequence"/>
</dbReference>
<dbReference type="EMBL" id="PGXC01000010">
    <property type="protein sequence ID" value="PKK89866.1"/>
    <property type="molecule type" value="Genomic_DNA"/>
</dbReference>
<evidence type="ECO:0000256" key="1">
    <source>
        <dbReference type="ARBA" id="ARBA00023125"/>
    </source>
</evidence>
<protein>
    <recommendedName>
        <fullName evidence="3">HTH tetR-type domain-containing protein</fullName>
    </recommendedName>
</protein>
<dbReference type="Gene3D" id="1.10.357.10">
    <property type="entry name" value="Tetracycline Repressor, domain 2"/>
    <property type="match status" value="1"/>
</dbReference>
<accession>A0A2N1PNF1</accession>
<dbReference type="InterPro" id="IPR001647">
    <property type="entry name" value="HTH_TetR"/>
</dbReference>
<dbReference type="InterPro" id="IPR050624">
    <property type="entry name" value="HTH-type_Tx_Regulator"/>
</dbReference>
<dbReference type="SUPFAM" id="SSF48498">
    <property type="entry name" value="Tetracyclin repressor-like, C-terminal domain"/>
    <property type="match status" value="1"/>
</dbReference>
<evidence type="ECO:0000313" key="4">
    <source>
        <dbReference type="EMBL" id="PKK89866.1"/>
    </source>
</evidence>
<dbReference type="SUPFAM" id="SSF46689">
    <property type="entry name" value="Homeodomain-like"/>
    <property type="match status" value="1"/>
</dbReference>
<dbReference type="AlphaFoldDB" id="A0A2N1PNF1"/>